<keyword evidence="2" id="KW-0963">Cytoplasm</keyword>
<comment type="PTM">
    <text evidence="5">Covalently binds the prosthetic group of malonate decarboxylase.</text>
</comment>
<protein>
    <recommendedName>
        <fullName evidence="4">Malonate decarboxylase acyl carrier protein</fullName>
    </recommendedName>
</protein>
<evidence type="ECO:0000256" key="3">
    <source>
        <dbReference type="ARBA" id="ARBA00022553"/>
    </source>
</evidence>
<dbReference type="Proteomes" id="UP000627205">
    <property type="component" value="Unassembled WGS sequence"/>
</dbReference>
<dbReference type="GO" id="GO:0005737">
    <property type="term" value="C:cytoplasm"/>
    <property type="evidence" value="ECO:0007669"/>
    <property type="project" value="UniProtKB-SubCell"/>
</dbReference>
<comment type="caution">
    <text evidence="6">The sequence shown here is derived from an EMBL/GenBank/DDBJ whole genome shotgun (WGS) entry which is preliminary data.</text>
</comment>
<evidence type="ECO:0000256" key="2">
    <source>
        <dbReference type="ARBA" id="ARBA00022490"/>
    </source>
</evidence>
<dbReference type="AlphaFoldDB" id="A0A8J3AYK3"/>
<dbReference type="Pfam" id="PF06857">
    <property type="entry name" value="ACP"/>
    <property type="match status" value="1"/>
</dbReference>
<accession>A0A8J3AYK3</accession>
<keyword evidence="3 5" id="KW-0597">Phosphoprotein</keyword>
<evidence type="ECO:0000256" key="4">
    <source>
        <dbReference type="NCBIfam" id="TIGR03130"/>
    </source>
</evidence>
<organism evidence="6 7">
    <name type="scientific">Oxalicibacterium solurbis</name>
    <dbReference type="NCBI Taxonomy" id="69280"/>
    <lineage>
        <taxon>Bacteria</taxon>
        <taxon>Pseudomonadati</taxon>
        <taxon>Pseudomonadota</taxon>
        <taxon>Betaproteobacteria</taxon>
        <taxon>Burkholderiales</taxon>
        <taxon>Oxalobacteraceae</taxon>
        <taxon>Oxalicibacterium</taxon>
    </lineage>
</organism>
<dbReference type="InterPro" id="IPR023439">
    <property type="entry name" value="Mal_deCO2ase/Cit_lyase_ACP"/>
</dbReference>
<name>A0A8J3AYK3_9BURK</name>
<reference evidence="6" key="2">
    <citation type="submission" date="2020-09" db="EMBL/GenBank/DDBJ databases">
        <authorList>
            <person name="Sun Q."/>
            <person name="Sedlacek I."/>
        </authorList>
    </citation>
    <scope>NUCLEOTIDE SEQUENCE</scope>
    <source>
        <strain evidence="6">CCM 7664</strain>
    </source>
</reference>
<dbReference type="NCBIfam" id="TIGR03130">
    <property type="entry name" value="malonate_delta"/>
    <property type="match status" value="1"/>
</dbReference>
<reference evidence="6" key="1">
    <citation type="journal article" date="2014" name="Int. J. Syst. Evol. Microbiol.">
        <title>Complete genome sequence of Corynebacterium casei LMG S-19264T (=DSM 44701T), isolated from a smear-ripened cheese.</title>
        <authorList>
            <consortium name="US DOE Joint Genome Institute (JGI-PGF)"/>
            <person name="Walter F."/>
            <person name="Albersmeier A."/>
            <person name="Kalinowski J."/>
            <person name="Ruckert C."/>
        </authorList>
    </citation>
    <scope>NUCLEOTIDE SEQUENCE</scope>
    <source>
        <strain evidence="6">CCM 7664</strain>
    </source>
</reference>
<gene>
    <name evidence="6" type="primary">mdcC</name>
    <name evidence="6" type="ORF">GCM10011430_27390</name>
</gene>
<dbReference type="EMBL" id="BMDP01000004">
    <property type="protein sequence ID" value="GGI55565.1"/>
    <property type="molecule type" value="Genomic_DNA"/>
</dbReference>
<keyword evidence="7" id="KW-1185">Reference proteome</keyword>
<proteinExistence type="inferred from homology"/>
<comment type="subcellular location">
    <subcellularLocation>
        <location evidence="1">Cytoplasm</location>
    </subcellularLocation>
</comment>
<dbReference type="HAMAP" id="MF_00710">
    <property type="entry name" value="Malonate_deCO2ase_dsu"/>
    <property type="match status" value="1"/>
</dbReference>
<evidence type="ECO:0000313" key="6">
    <source>
        <dbReference type="EMBL" id="GGI55565.1"/>
    </source>
</evidence>
<dbReference type="RefSeq" id="WP_188422677.1">
    <property type="nucleotide sequence ID" value="NZ_BMDP01000004.1"/>
</dbReference>
<evidence type="ECO:0000313" key="7">
    <source>
        <dbReference type="Proteomes" id="UP000627205"/>
    </source>
</evidence>
<feature type="modified residue" description="O-(phosphoribosyl dephospho-coenzyme A)serine" evidence="5">
    <location>
        <position position="28"/>
    </location>
</feature>
<sequence>MQTLNFELGPFAGKHGAMQTGIVGVVGSGNLEVLFEPQPLDGKVRFVISTSVHGFDETWEAVVGNFAERYRLGDVVVTINDAGATPAVVSLRLMQAVEECGGRA</sequence>
<evidence type="ECO:0000256" key="5">
    <source>
        <dbReference type="PIRSR" id="PIRSR609662-50"/>
    </source>
</evidence>
<dbReference type="InterPro" id="IPR009662">
    <property type="entry name" value="Malonate_deCO2ase_dsu"/>
</dbReference>
<evidence type="ECO:0000256" key="1">
    <source>
        <dbReference type="ARBA" id="ARBA00004496"/>
    </source>
</evidence>